<comment type="caution">
    <text evidence="1">The sequence shown here is derived from an EMBL/GenBank/DDBJ whole genome shotgun (WGS) entry which is preliminary data.</text>
</comment>
<organism evidence="1 2">
    <name type="scientific">Sphingobacterium tenebrionis</name>
    <dbReference type="NCBI Taxonomy" id="3111775"/>
    <lineage>
        <taxon>Bacteria</taxon>
        <taxon>Pseudomonadati</taxon>
        <taxon>Bacteroidota</taxon>
        <taxon>Sphingobacteriia</taxon>
        <taxon>Sphingobacteriales</taxon>
        <taxon>Sphingobacteriaceae</taxon>
        <taxon>Sphingobacterium</taxon>
    </lineage>
</organism>
<keyword evidence="2" id="KW-1185">Reference proteome</keyword>
<dbReference type="RefSeq" id="WP_134776577.1">
    <property type="nucleotide sequence ID" value="NZ_JAYLLN010000010.1"/>
</dbReference>
<reference evidence="1 2" key="1">
    <citation type="submission" date="2024-01" db="EMBL/GenBank/DDBJ databases">
        <title>Sphingobacterium tenebrionis sp. nov., a novel endophyte isolated from tenebrio molitor intestines.</title>
        <authorList>
            <person name="Zhang C."/>
        </authorList>
    </citation>
    <scope>NUCLEOTIDE SEQUENCE [LARGE SCALE GENOMIC DNA]</scope>
    <source>
        <strain evidence="1 2">PU5-4</strain>
    </source>
</reference>
<accession>A0ABU8I5H7</accession>
<evidence type="ECO:0000313" key="1">
    <source>
        <dbReference type="EMBL" id="MEI5984435.1"/>
    </source>
</evidence>
<sequence length="237" mass="27577">MAQKLKSKMVYYHSQSENIFRERMPQIAILVNSMKPHLQRLGFLNGDKFTKIAKNILENKYSLIDDMITDQVKKNGGNIEYVENQIRKDLEEKKRQLVSLVDVINSKIESQRDMGLQRPSGRTIDYNQCLSQNFLSIDEINDVFLVDEQSVINVKSRFEIHLEGDGLRLFEELCSVADILNSIIERVKKMGVDTFYFSPLDLLISDMNQKDFKVDSLEIYSLLVKYGELVPVWEQEN</sequence>
<name>A0ABU8I5H7_9SPHI</name>
<proteinExistence type="predicted"/>
<dbReference type="EMBL" id="JAYLLN010000010">
    <property type="protein sequence ID" value="MEI5984435.1"/>
    <property type="molecule type" value="Genomic_DNA"/>
</dbReference>
<evidence type="ECO:0000313" key="2">
    <source>
        <dbReference type="Proteomes" id="UP001363035"/>
    </source>
</evidence>
<gene>
    <name evidence="1" type="ORF">VJ786_05915</name>
</gene>
<protein>
    <submittedName>
        <fullName evidence="1">Uncharacterized protein</fullName>
    </submittedName>
</protein>
<dbReference type="Proteomes" id="UP001363035">
    <property type="component" value="Unassembled WGS sequence"/>
</dbReference>